<protein>
    <submittedName>
        <fullName evidence="1">Uncharacterized protein</fullName>
    </submittedName>
</protein>
<keyword evidence="2" id="KW-1185">Reference proteome</keyword>
<sequence length="60" mass="6844">MLHLAFQDFVLENRASDWPREEGIATLAGCEFQRQEKDFRLRLKITPKVGSAKLSYASCA</sequence>
<name>K2P4V5_9HYPH</name>
<proteinExistence type="predicted"/>
<organism evidence="1 2">
    <name type="scientific">Nitratireductor indicus C115</name>
    <dbReference type="NCBI Taxonomy" id="1231190"/>
    <lineage>
        <taxon>Bacteria</taxon>
        <taxon>Pseudomonadati</taxon>
        <taxon>Pseudomonadota</taxon>
        <taxon>Alphaproteobacteria</taxon>
        <taxon>Hyphomicrobiales</taxon>
        <taxon>Phyllobacteriaceae</taxon>
        <taxon>Nitratireductor</taxon>
    </lineage>
</organism>
<dbReference type="AlphaFoldDB" id="K2P4V5"/>
<accession>K2P4V5</accession>
<dbReference type="PATRIC" id="fig|1231190.3.peg.2109"/>
<reference evidence="1 2" key="1">
    <citation type="journal article" date="2012" name="J. Bacteriol.">
        <title>Genome Sequence of Nitratireductor indicus Type Strain C115.</title>
        <authorList>
            <person name="Lai Q."/>
            <person name="Li G."/>
            <person name="Yu Z."/>
            <person name="Shao Z."/>
        </authorList>
    </citation>
    <scope>NUCLEOTIDE SEQUENCE [LARGE SCALE GENOMIC DNA]</scope>
    <source>
        <strain evidence="1 2">C115</strain>
    </source>
</reference>
<dbReference type="Proteomes" id="UP000007374">
    <property type="component" value="Unassembled WGS sequence"/>
</dbReference>
<dbReference type="EMBL" id="AMSI01000006">
    <property type="protein sequence ID" value="EKF42401.1"/>
    <property type="molecule type" value="Genomic_DNA"/>
</dbReference>
<comment type="caution">
    <text evidence="1">The sequence shown here is derived from an EMBL/GenBank/DDBJ whole genome shotgun (WGS) entry which is preliminary data.</text>
</comment>
<gene>
    <name evidence="1" type="ORF">NA8A_10078</name>
</gene>
<evidence type="ECO:0000313" key="1">
    <source>
        <dbReference type="EMBL" id="EKF42401.1"/>
    </source>
</evidence>
<evidence type="ECO:0000313" key="2">
    <source>
        <dbReference type="Proteomes" id="UP000007374"/>
    </source>
</evidence>